<sequence length="787" mass="87657">MSISRRNFIKVGALGAATLGVTGGLFSADKWLRPVAAENVSDEKTAYTFHPPNCSGRCSLKCTVREGKLVKIEPNEWPDSRHDSICLRGISEVERVYSPDRLKTPLKRVGERGEGKFVAISWDEALQTVADKFKESKENYGAKSILWAYSTGIPYGISLLPKLLGAQFPTMFDLGTDLTSSSGQSMVMGTASSNTNEVTDYVNSNMVILSGSNFMETSLNDAAFFYEAKEKGTKMVCIDPIFSTTAAKCDQWISIRPGTDSALFLGMIHLILNNKWYDSEYIASYSSSPFLIREDNKSLLQQEGTKKYLVWDQNSNSAQPADAPGILPALEGEYTVNGIQVKTVLTGFMEHVEEYTAKWASEVTEIPEPVIYELTKEYALGGPANIAWGQGGTDKYYHSDTTGRLGTILGGLTGNIGRIGGGVGQGVKHATSWSSTVKLGAWPLPPEFSSAKIEVSTFSEFSTKPNSVRCLFLQGNPIHQLFPNYNQAKKWVKSLEFVVAVDNMQCDSVNFADIVLPACTPFESEYDTAYLESKRNHILLQQKVMEPLFESKSDFQIEKELAKRLGYEAYLPKTPEDYVRAQLSSPSPALKGITFEGLLANRCVMRLNVPDEPYRSNMDHKFTTPSGRLEFYNEIFIEDNCAFPVWEEPDEATPSSPLHQKYPLVLGTPHTRFRVHSTGSNARWILQIDEEPRVRINPADAAARGIKNNDLVEVFNDRGSCQCKCQLANDMRPGMVHLSEGWWSRYFKKGDLQELINPKLNPRGKKLKFGPFIAYLDNLVEVKKVEG</sequence>
<keyword evidence="3" id="KW-0732">Signal</keyword>
<protein>
    <submittedName>
        <fullName evidence="8">Dimethyl sulfoxide reductase DmsA</fullName>
        <ecNumber evidence="8">1.8.5.3</ecNumber>
    </submittedName>
</protein>
<feature type="domain" description="4Fe-4S Mo/W bis-MGD-type" evidence="7">
    <location>
        <begin position="43"/>
        <end position="100"/>
    </location>
</feature>
<evidence type="ECO:0000256" key="6">
    <source>
        <dbReference type="ARBA" id="ARBA00023014"/>
    </source>
</evidence>
<dbReference type="GO" id="GO:0046872">
    <property type="term" value="F:metal ion binding"/>
    <property type="evidence" value="ECO:0007669"/>
    <property type="project" value="UniProtKB-KW"/>
</dbReference>
<name>A0A644V9A8_9ZZZZ</name>
<dbReference type="GO" id="GO:0016491">
    <property type="term" value="F:oxidoreductase activity"/>
    <property type="evidence" value="ECO:0007669"/>
    <property type="project" value="UniProtKB-KW"/>
</dbReference>
<dbReference type="InterPro" id="IPR006656">
    <property type="entry name" value="Mopterin_OxRdtase"/>
</dbReference>
<dbReference type="EC" id="1.8.5.3" evidence="8"/>
<evidence type="ECO:0000256" key="3">
    <source>
        <dbReference type="ARBA" id="ARBA00022729"/>
    </source>
</evidence>
<dbReference type="Gene3D" id="2.20.25.90">
    <property type="entry name" value="ADC-like domains"/>
    <property type="match status" value="1"/>
</dbReference>
<keyword evidence="2" id="KW-0479">Metal-binding</keyword>
<dbReference type="Pfam" id="PF01568">
    <property type="entry name" value="Molydop_binding"/>
    <property type="match status" value="1"/>
</dbReference>
<dbReference type="SUPFAM" id="SSF53706">
    <property type="entry name" value="Formate dehydrogenase/DMSO reductase, domains 1-3"/>
    <property type="match status" value="1"/>
</dbReference>
<dbReference type="InterPro" id="IPR050612">
    <property type="entry name" value="Prok_Mopterin_Oxidored"/>
</dbReference>
<dbReference type="EMBL" id="VSSQ01000248">
    <property type="protein sequence ID" value="MPL87946.1"/>
    <property type="molecule type" value="Genomic_DNA"/>
</dbReference>
<dbReference type="PANTHER" id="PTHR43742">
    <property type="entry name" value="TRIMETHYLAMINE-N-OXIDE REDUCTASE"/>
    <property type="match status" value="1"/>
</dbReference>
<proteinExistence type="inferred from homology"/>
<evidence type="ECO:0000259" key="7">
    <source>
        <dbReference type="PROSITE" id="PS51669"/>
    </source>
</evidence>
<evidence type="ECO:0000256" key="4">
    <source>
        <dbReference type="ARBA" id="ARBA00023002"/>
    </source>
</evidence>
<dbReference type="SMART" id="SM00926">
    <property type="entry name" value="Molybdop_Fe4S4"/>
    <property type="match status" value="1"/>
</dbReference>
<comment type="caution">
    <text evidence="8">The sequence shown here is derived from an EMBL/GenBank/DDBJ whole genome shotgun (WGS) entry which is preliminary data.</text>
</comment>
<evidence type="ECO:0000256" key="5">
    <source>
        <dbReference type="ARBA" id="ARBA00023004"/>
    </source>
</evidence>
<dbReference type="GO" id="GO:0051536">
    <property type="term" value="F:iron-sulfur cluster binding"/>
    <property type="evidence" value="ECO:0007669"/>
    <property type="project" value="UniProtKB-KW"/>
</dbReference>
<dbReference type="Pfam" id="PF00384">
    <property type="entry name" value="Molybdopterin"/>
    <property type="match status" value="1"/>
</dbReference>
<dbReference type="InterPro" id="IPR041945">
    <property type="entry name" value="DmsA_C"/>
</dbReference>
<keyword evidence="4 8" id="KW-0560">Oxidoreductase</keyword>
<dbReference type="PROSITE" id="PS51669">
    <property type="entry name" value="4FE4S_MOW_BIS_MGD"/>
    <property type="match status" value="1"/>
</dbReference>
<dbReference type="AlphaFoldDB" id="A0A644V9A8"/>
<accession>A0A644V9A8</accession>
<dbReference type="Pfam" id="PF04879">
    <property type="entry name" value="Molybdop_Fe4S4"/>
    <property type="match status" value="1"/>
</dbReference>
<dbReference type="SUPFAM" id="SSF50692">
    <property type="entry name" value="ADC-like"/>
    <property type="match status" value="1"/>
</dbReference>
<dbReference type="InterPro" id="IPR006311">
    <property type="entry name" value="TAT_signal"/>
</dbReference>
<dbReference type="Gene3D" id="3.40.228.10">
    <property type="entry name" value="Dimethylsulfoxide Reductase, domain 2"/>
    <property type="match status" value="1"/>
</dbReference>
<gene>
    <name evidence="8" type="primary">dmsA_17</name>
    <name evidence="8" type="ORF">SDC9_33959</name>
</gene>
<dbReference type="PANTHER" id="PTHR43742:SF6">
    <property type="entry name" value="OXIDOREDUCTASE YYAE-RELATED"/>
    <property type="match status" value="1"/>
</dbReference>
<evidence type="ECO:0000256" key="1">
    <source>
        <dbReference type="ARBA" id="ARBA00010312"/>
    </source>
</evidence>
<dbReference type="InterPro" id="IPR009010">
    <property type="entry name" value="Asp_de-COase-like_dom_sf"/>
</dbReference>
<dbReference type="Gene3D" id="2.40.40.20">
    <property type="match status" value="1"/>
</dbReference>
<evidence type="ECO:0000256" key="2">
    <source>
        <dbReference type="ARBA" id="ARBA00022723"/>
    </source>
</evidence>
<dbReference type="GO" id="GO:0043546">
    <property type="term" value="F:molybdopterin cofactor binding"/>
    <property type="evidence" value="ECO:0007669"/>
    <property type="project" value="InterPro"/>
</dbReference>
<dbReference type="InterPro" id="IPR006657">
    <property type="entry name" value="MoPterin_dinucl-bd_dom"/>
</dbReference>
<dbReference type="InterPro" id="IPR006963">
    <property type="entry name" value="Mopterin_OxRdtase_4Fe-4S_dom"/>
</dbReference>
<keyword evidence="6" id="KW-0411">Iron-sulfur</keyword>
<dbReference type="Gene3D" id="3.40.50.740">
    <property type="match status" value="2"/>
</dbReference>
<evidence type="ECO:0000313" key="8">
    <source>
        <dbReference type="EMBL" id="MPL87946.1"/>
    </source>
</evidence>
<comment type="similarity">
    <text evidence="1">Belongs to the prokaryotic molybdopterin-containing oxidoreductase family.</text>
</comment>
<keyword evidence="5" id="KW-0408">Iron</keyword>
<reference evidence="8" key="1">
    <citation type="submission" date="2019-08" db="EMBL/GenBank/DDBJ databases">
        <authorList>
            <person name="Kucharzyk K."/>
            <person name="Murdoch R.W."/>
            <person name="Higgins S."/>
            <person name="Loffler F."/>
        </authorList>
    </citation>
    <scope>NUCLEOTIDE SEQUENCE</scope>
</reference>
<dbReference type="CDD" id="cd02785">
    <property type="entry name" value="MopB_CT_4"/>
    <property type="match status" value="1"/>
</dbReference>
<dbReference type="PROSITE" id="PS51318">
    <property type="entry name" value="TAT"/>
    <property type="match status" value="1"/>
</dbReference>
<organism evidence="8">
    <name type="scientific">bioreactor metagenome</name>
    <dbReference type="NCBI Taxonomy" id="1076179"/>
    <lineage>
        <taxon>unclassified sequences</taxon>
        <taxon>metagenomes</taxon>
        <taxon>ecological metagenomes</taxon>
    </lineage>
</organism>